<sequence length="91" mass="10465">MNFKTEKGRNTNNFKSVSNNVITQMQWRDALLVVMALLNRLQIPERLALREMSIPSSYISFSLCLSGQNAWFHRHSRAASWQGTDAGYDFP</sequence>
<dbReference type="AlphaFoldDB" id="A0A2P2L3M7"/>
<protein>
    <submittedName>
        <fullName evidence="1">Uncharacterized protein</fullName>
    </submittedName>
</protein>
<dbReference type="EMBL" id="GGEC01032101">
    <property type="protein sequence ID" value="MBX12585.1"/>
    <property type="molecule type" value="Transcribed_RNA"/>
</dbReference>
<name>A0A2P2L3M7_RHIMU</name>
<accession>A0A2P2L3M7</accession>
<evidence type="ECO:0000313" key="1">
    <source>
        <dbReference type="EMBL" id="MBX12585.1"/>
    </source>
</evidence>
<organism evidence="1">
    <name type="scientific">Rhizophora mucronata</name>
    <name type="common">Asiatic mangrove</name>
    <dbReference type="NCBI Taxonomy" id="61149"/>
    <lineage>
        <taxon>Eukaryota</taxon>
        <taxon>Viridiplantae</taxon>
        <taxon>Streptophyta</taxon>
        <taxon>Embryophyta</taxon>
        <taxon>Tracheophyta</taxon>
        <taxon>Spermatophyta</taxon>
        <taxon>Magnoliopsida</taxon>
        <taxon>eudicotyledons</taxon>
        <taxon>Gunneridae</taxon>
        <taxon>Pentapetalae</taxon>
        <taxon>rosids</taxon>
        <taxon>fabids</taxon>
        <taxon>Malpighiales</taxon>
        <taxon>Rhizophoraceae</taxon>
        <taxon>Rhizophora</taxon>
    </lineage>
</organism>
<reference evidence="1" key="1">
    <citation type="submission" date="2018-02" db="EMBL/GenBank/DDBJ databases">
        <title>Rhizophora mucronata_Transcriptome.</title>
        <authorList>
            <person name="Meera S.P."/>
            <person name="Sreeshan A."/>
            <person name="Augustine A."/>
        </authorList>
    </citation>
    <scope>NUCLEOTIDE SEQUENCE</scope>
    <source>
        <tissue evidence="1">Leaf</tissue>
    </source>
</reference>
<proteinExistence type="predicted"/>